<sequence length="204" mass="23406">MSSNEAWEVLSGQATDRINSYILANRKYDDKVIPTLLAPLEWLPDEDKFHRPPIRKLSGALFTSFNTNDTSRQTSVSSSPHEKGRNNAEFMTGSLSISQSRDSKFRQTFLQRDNYKCVVTRWMDTKHWTKLGRPSNVPFRDLEAAHIIPLSYASWNNRPAASADISKAWELLFKCFPEIERVGMFVENINDPSNGRMLKSPYSE</sequence>
<comment type="caution">
    <text evidence="3">The sequence shown here is derived from an EMBL/GenBank/DDBJ whole genome shotgun (WGS) entry which is preliminary data.</text>
</comment>
<dbReference type="EMBL" id="LGRN01000159">
    <property type="protein sequence ID" value="OJD15397.1"/>
    <property type="molecule type" value="Genomic_DNA"/>
</dbReference>
<name>A0A1J9QJL1_9EURO</name>
<feature type="domain" description="HNH nuclease" evidence="2">
    <location>
        <begin position="117"/>
        <end position="200"/>
    </location>
</feature>
<reference evidence="3 4" key="1">
    <citation type="submission" date="2015-07" db="EMBL/GenBank/DDBJ databases">
        <title>Emmonsia species relationships and genome sequence.</title>
        <authorList>
            <consortium name="The Broad Institute Genomics Platform"/>
            <person name="Cuomo C.A."/>
            <person name="Munoz J.F."/>
            <person name="Imamovic A."/>
            <person name="Priest M.E."/>
            <person name="Young S."/>
            <person name="Clay O.K."/>
            <person name="McEwen J.G."/>
        </authorList>
    </citation>
    <scope>NUCLEOTIDE SEQUENCE [LARGE SCALE GENOMIC DNA]</scope>
    <source>
        <strain evidence="3 4">UAMH 9510</strain>
    </source>
</reference>
<evidence type="ECO:0000256" key="1">
    <source>
        <dbReference type="SAM" id="MobiDB-lite"/>
    </source>
</evidence>
<gene>
    <name evidence="3" type="ORF">AJ78_04329</name>
</gene>
<keyword evidence="4" id="KW-1185">Reference proteome</keyword>
<dbReference type="OrthoDB" id="2104739at2759"/>
<dbReference type="STRING" id="1447872.A0A1J9QJL1"/>
<protein>
    <recommendedName>
        <fullName evidence="2">HNH nuclease domain-containing protein</fullName>
    </recommendedName>
</protein>
<evidence type="ECO:0000313" key="3">
    <source>
        <dbReference type="EMBL" id="OJD15397.1"/>
    </source>
</evidence>
<organism evidence="3 4">
    <name type="scientific">Emergomyces pasteurianus Ep9510</name>
    <dbReference type="NCBI Taxonomy" id="1447872"/>
    <lineage>
        <taxon>Eukaryota</taxon>
        <taxon>Fungi</taxon>
        <taxon>Dikarya</taxon>
        <taxon>Ascomycota</taxon>
        <taxon>Pezizomycotina</taxon>
        <taxon>Eurotiomycetes</taxon>
        <taxon>Eurotiomycetidae</taxon>
        <taxon>Onygenales</taxon>
        <taxon>Ajellomycetaceae</taxon>
        <taxon>Emergomyces</taxon>
    </lineage>
</organism>
<dbReference type="InterPro" id="IPR003615">
    <property type="entry name" value="HNH_nuc"/>
</dbReference>
<dbReference type="Pfam" id="PF13391">
    <property type="entry name" value="HNH_2"/>
    <property type="match status" value="1"/>
</dbReference>
<evidence type="ECO:0000313" key="4">
    <source>
        <dbReference type="Proteomes" id="UP000182235"/>
    </source>
</evidence>
<evidence type="ECO:0000259" key="2">
    <source>
        <dbReference type="Pfam" id="PF13391"/>
    </source>
</evidence>
<accession>A0A1J9QJL1</accession>
<feature type="region of interest" description="Disordered" evidence="1">
    <location>
        <begin position="65"/>
        <end position="87"/>
    </location>
</feature>
<dbReference type="Proteomes" id="UP000182235">
    <property type="component" value="Unassembled WGS sequence"/>
</dbReference>
<proteinExistence type="predicted"/>
<dbReference type="AlphaFoldDB" id="A0A1J9QJL1"/>
<feature type="compositionally biased region" description="Polar residues" evidence="1">
    <location>
        <begin position="65"/>
        <end position="79"/>
    </location>
</feature>
<dbReference type="VEuPathDB" id="FungiDB:AJ78_04329"/>